<dbReference type="STRING" id="407036.SAMN05216243_2382"/>
<evidence type="ECO:0000313" key="2">
    <source>
        <dbReference type="EMBL" id="SDK21664.1"/>
    </source>
</evidence>
<dbReference type="GO" id="GO:0005886">
    <property type="term" value="C:plasma membrane"/>
    <property type="evidence" value="ECO:0007669"/>
    <property type="project" value="UniProtKB-SubCell"/>
</dbReference>
<keyword evidence="3" id="KW-1185">Reference proteome</keyword>
<dbReference type="OrthoDB" id="8613028at2"/>
<gene>
    <name evidence="2" type="ORF">SAMN05216243_2382</name>
</gene>
<dbReference type="EMBL" id="FNFL01000003">
    <property type="protein sequence ID" value="SDK21664.1"/>
    <property type="molecule type" value="Genomic_DNA"/>
</dbReference>
<keyword evidence="1" id="KW-1133">Transmembrane helix</keyword>
<reference evidence="2 3" key="1">
    <citation type="submission" date="2016-10" db="EMBL/GenBank/DDBJ databases">
        <authorList>
            <person name="de Groot N.N."/>
        </authorList>
    </citation>
    <scope>NUCLEOTIDE SEQUENCE [LARGE SCALE GENOMIC DNA]</scope>
    <source>
        <strain evidence="2 3">CGMCC 1.6502</strain>
    </source>
</reference>
<feature type="transmembrane region" description="Helical" evidence="1">
    <location>
        <begin position="109"/>
        <end position="127"/>
    </location>
</feature>
<evidence type="ECO:0000313" key="3">
    <source>
        <dbReference type="Proteomes" id="UP000198694"/>
    </source>
</evidence>
<sequence length="315" mass="35949">MRVFISSIQNELIKLLIGKRTWITLIIILGISIITAVGLFKENRDNQDWKADVESKLQSTEMELKNMEEMPYKYKKILNDEIELYRYYLEKNISPYEANVWKLINKSSGVMMILTIIIIIASSDSLAREFSKGTIKILLIRPINRWEILLSKFTALTLYSWMLIISWFILTLIIGSALFGGLGDFNIPHINSADGEIVMNSTGKLLLLKIIFQSIQILVFAAISFTISTLLRNNSIATAISLFLFLGSSIFYNLFQGKEWAKYILFSHLNLNEFINSKVNSVGFTLTESLLMISIYLVTILSVTVVIFSKKDIKV</sequence>
<evidence type="ECO:0000256" key="1">
    <source>
        <dbReference type="SAM" id="Phobius"/>
    </source>
</evidence>
<dbReference type="AlphaFoldDB" id="A0A1G9A483"/>
<organism evidence="2 3">
    <name type="scientific">Sediminibacillus albus</name>
    <dbReference type="NCBI Taxonomy" id="407036"/>
    <lineage>
        <taxon>Bacteria</taxon>
        <taxon>Bacillati</taxon>
        <taxon>Bacillota</taxon>
        <taxon>Bacilli</taxon>
        <taxon>Bacillales</taxon>
        <taxon>Bacillaceae</taxon>
        <taxon>Sediminibacillus</taxon>
    </lineage>
</organism>
<proteinExistence type="predicted"/>
<dbReference type="PANTHER" id="PTHR37305">
    <property type="entry name" value="INTEGRAL MEMBRANE PROTEIN-RELATED"/>
    <property type="match status" value="1"/>
</dbReference>
<keyword evidence="1" id="KW-0812">Transmembrane</keyword>
<name>A0A1G9A483_9BACI</name>
<feature type="transmembrane region" description="Helical" evidence="1">
    <location>
        <begin position="21"/>
        <end position="40"/>
    </location>
</feature>
<feature type="transmembrane region" description="Helical" evidence="1">
    <location>
        <begin position="210"/>
        <end position="231"/>
    </location>
</feature>
<accession>A0A1G9A483</accession>
<dbReference type="Pfam" id="PF12679">
    <property type="entry name" value="ABC2_membrane_2"/>
    <property type="match status" value="1"/>
</dbReference>
<dbReference type="RefSeq" id="WP_093214385.1">
    <property type="nucleotide sequence ID" value="NZ_FNFL01000003.1"/>
</dbReference>
<feature type="transmembrane region" description="Helical" evidence="1">
    <location>
        <begin position="148"/>
        <end position="179"/>
    </location>
</feature>
<dbReference type="Proteomes" id="UP000198694">
    <property type="component" value="Unassembled WGS sequence"/>
</dbReference>
<feature type="transmembrane region" description="Helical" evidence="1">
    <location>
        <begin position="290"/>
        <end position="309"/>
    </location>
</feature>
<protein>
    <submittedName>
        <fullName evidence="2">ABC-2 type transport system permease protein</fullName>
    </submittedName>
</protein>
<keyword evidence="1" id="KW-0472">Membrane</keyword>
<dbReference type="GO" id="GO:0140359">
    <property type="term" value="F:ABC-type transporter activity"/>
    <property type="evidence" value="ECO:0007669"/>
    <property type="project" value="InterPro"/>
</dbReference>
<dbReference type="PANTHER" id="PTHR37305:SF1">
    <property type="entry name" value="MEMBRANE PROTEIN"/>
    <property type="match status" value="1"/>
</dbReference>
<feature type="transmembrane region" description="Helical" evidence="1">
    <location>
        <begin position="236"/>
        <end position="255"/>
    </location>
</feature>